<reference evidence="1" key="2">
    <citation type="submission" date="2025-03" db="EMBL/GenBank/DDBJ databases">
        <authorList>
            <consortium name="ELIXIR-Norway"/>
            <consortium name="Elixir Norway"/>
        </authorList>
    </citation>
    <scope>NUCLEOTIDE SEQUENCE</scope>
</reference>
<evidence type="ECO:0000313" key="2">
    <source>
        <dbReference type="Proteomes" id="UP001162501"/>
    </source>
</evidence>
<accession>A0AC59ZZN3</accession>
<dbReference type="EMBL" id="OX596090">
    <property type="protein sequence ID" value="CAN0535961.1"/>
    <property type="molecule type" value="Genomic_DNA"/>
</dbReference>
<reference evidence="1" key="1">
    <citation type="submission" date="2023-05" db="EMBL/GenBank/DDBJ databases">
        <authorList>
            <consortium name="ELIXIR-Norway"/>
        </authorList>
    </citation>
    <scope>NUCLEOTIDE SEQUENCE</scope>
</reference>
<organism evidence="1 2">
    <name type="scientific">Rangifer tarandus platyrhynchus</name>
    <name type="common">Svalbard reindeer</name>
    <dbReference type="NCBI Taxonomy" id="3082113"/>
    <lineage>
        <taxon>Eukaryota</taxon>
        <taxon>Metazoa</taxon>
        <taxon>Chordata</taxon>
        <taxon>Craniata</taxon>
        <taxon>Vertebrata</taxon>
        <taxon>Euteleostomi</taxon>
        <taxon>Mammalia</taxon>
        <taxon>Eutheria</taxon>
        <taxon>Laurasiatheria</taxon>
        <taxon>Artiodactyla</taxon>
        <taxon>Ruminantia</taxon>
        <taxon>Pecora</taxon>
        <taxon>Cervidae</taxon>
        <taxon>Odocoileinae</taxon>
        <taxon>Rangifer</taxon>
    </lineage>
</organism>
<sequence>MTSGALAGHRTVTVMSEDGSGRVRFPCGQQKVPMAQRQDLPAADRRPVHTIRKSCSQLPAPPQPFKRKLSLHLGLLHVKRLPTYDKIVRKITCLVNTHLLNKTKQNKNYRKETKWSCLITSRSNFRSHRGPPFVQWVLGHGMEDFEEEEEKVL</sequence>
<evidence type="ECO:0000313" key="1">
    <source>
        <dbReference type="EMBL" id="CAN0535961.1"/>
    </source>
</evidence>
<name>A0AC59ZZN3_RANTA</name>
<proteinExistence type="predicted"/>
<gene>
    <name evidence="1" type="ORF">MRATA1EN22A_LOCUS24728</name>
</gene>
<protein>
    <submittedName>
        <fullName evidence="1">Uncharacterized protein</fullName>
    </submittedName>
</protein>
<dbReference type="Proteomes" id="UP001162501">
    <property type="component" value="Chromosome 6"/>
</dbReference>